<comment type="caution">
    <text evidence="8">The sequence shown here is derived from an EMBL/GenBank/DDBJ whole genome shotgun (WGS) entry which is preliminary data.</text>
</comment>
<dbReference type="CDD" id="cd17316">
    <property type="entry name" value="MFS_SV2_like"/>
    <property type="match status" value="1"/>
</dbReference>
<evidence type="ECO:0000313" key="9">
    <source>
        <dbReference type="Proteomes" id="UP001428817"/>
    </source>
</evidence>
<evidence type="ECO:0000256" key="2">
    <source>
        <dbReference type="ARBA" id="ARBA00022448"/>
    </source>
</evidence>
<accession>A0ABP9RF10</accession>
<dbReference type="PROSITE" id="PS00217">
    <property type="entry name" value="SUGAR_TRANSPORT_2"/>
    <property type="match status" value="1"/>
</dbReference>
<feature type="transmembrane region" description="Helical" evidence="6">
    <location>
        <begin position="283"/>
        <end position="303"/>
    </location>
</feature>
<feature type="transmembrane region" description="Helical" evidence="6">
    <location>
        <begin position="100"/>
        <end position="119"/>
    </location>
</feature>
<proteinExistence type="predicted"/>
<dbReference type="Gene3D" id="1.20.1250.20">
    <property type="entry name" value="MFS general substrate transporter like domains"/>
    <property type="match status" value="1"/>
</dbReference>
<dbReference type="Proteomes" id="UP001428817">
    <property type="component" value="Unassembled WGS sequence"/>
</dbReference>
<gene>
    <name evidence="8" type="ORF">GCM10023321_83220</name>
</gene>
<dbReference type="RefSeq" id="WP_185065642.1">
    <property type="nucleotide sequence ID" value="NZ_BAABJP010000068.1"/>
</dbReference>
<reference evidence="9" key="1">
    <citation type="journal article" date="2019" name="Int. J. Syst. Evol. Microbiol.">
        <title>The Global Catalogue of Microorganisms (GCM) 10K type strain sequencing project: providing services to taxonomists for standard genome sequencing and annotation.</title>
        <authorList>
            <consortium name="The Broad Institute Genomics Platform"/>
            <consortium name="The Broad Institute Genome Sequencing Center for Infectious Disease"/>
            <person name="Wu L."/>
            <person name="Ma J."/>
        </authorList>
    </citation>
    <scope>NUCLEOTIDE SEQUENCE [LARGE SCALE GENOMIC DNA]</scope>
    <source>
        <strain evidence="9">JCM 18303</strain>
    </source>
</reference>
<dbReference type="EMBL" id="BAABJP010000068">
    <property type="protein sequence ID" value="GAA5175991.1"/>
    <property type="molecule type" value="Genomic_DNA"/>
</dbReference>
<dbReference type="InterPro" id="IPR005829">
    <property type="entry name" value="Sugar_transporter_CS"/>
</dbReference>
<dbReference type="SUPFAM" id="SSF103473">
    <property type="entry name" value="MFS general substrate transporter"/>
    <property type="match status" value="1"/>
</dbReference>
<keyword evidence="9" id="KW-1185">Reference proteome</keyword>
<evidence type="ECO:0000313" key="8">
    <source>
        <dbReference type="EMBL" id="GAA5175991.1"/>
    </source>
</evidence>
<dbReference type="InterPro" id="IPR005828">
    <property type="entry name" value="MFS_sugar_transport-like"/>
</dbReference>
<dbReference type="InterPro" id="IPR020846">
    <property type="entry name" value="MFS_dom"/>
</dbReference>
<dbReference type="PANTHER" id="PTHR23511">
    <property type="entry name" value="SYNAPTIC VESICLE GLYCOPROTEIN 2"/>
    <property type="match status" value="1"/>
</dbReference>
<comment type="subcellular location">
    <subcellularLocation>
        <location evidence="1">Cell membrane</location>
        <topology evidence="1">Multi-pass membrane protein</topology>
    </subcellularLocation>
</comment>
<dbReference type="PANTHER" id="PTHR23511:SF34">
    <property type="entry name" value="SYNAPTIC VESICLE GLYCOPROTEIN 2"/>
    <property type="match status" value="1"/>
</dbReference>
<dbReference type="Pfam" id="PF00083">
    <property type="entry name" value="Sugar_tr"/>
    <property type="match status" value="1"/>
</dbReference>
<feature type="transmembrane region" description="Helical" evidence="6">
    <location>
        <begin position="368"/>
        <end position="387"/>
    </location>
</feature>
<evidence type="ECO:0000256" key="3">
    <source>
        <dbReference type="ARBA" id="ARBA00022692"/>
    </source>
</evidence>
<evidence type="ECO:0000256" key="4">
    <source>
        <dbReference type="ARBA" id="ARBA00022989"/>
    </source>
</evidence>
<evidence type="ECO:0000259" key="7">
    <source>
        <dbReference type="PROSITE" id="PS50850"/>
    </source>
</evidence>
<feature type="transmembrane region" description="Helical" evidence="6">
    <location>
        <begin position="408"/>
        <end position="426"/>
    </location>
</feature>
<keyword evidence="2" id="KW-0813">Transport</keyword>
<organism evidence="8 9">
    <name type="scientific">Pseudonocardia eucalypti</name>
    <dbReference type="NCBI Taxonomy" id="648755"/>
    <lineage>
        <taxon>Bacteria</taxon>
        <taxon>Bacillati</taxon>
        <taxon>Actinomycetota</taxon>
        <taxon>Actinomycetes</taxon>
        <taxon>Pseudonocardiales</taxon>
        <taxon>Pseudonocardiaceae</taxon>
        <taxon>Pseudonocardia</taxon>
    </lineage>
</organism>
<feature type="transmembrane region" description="Helical" evidence="6">
    <location>
        <begin position="125"/>
        <end position="146"/>
    </location>
</feature>
<evidence type="ECO:0000256" key="1">
    <source>
        <dbReference type="ARBA" id="ARBA00004651"/>
    </source>
</evidence>
<feature type="transmembrane region" description="Helical" evidence="6">
    <location>
        <begin position="343"/>
        <end position="362"/>
    </location>
</feature>
<feature type="domain" description="Major facilitator superfamily (MFS) profile" evidence="7">
    <location>
        <begin position="34"/>
        <end position="456"/>
    </location>
</feature>
<keyword evidence="5 6" id="KW-0472">Membrane</keyword>
<keyword evidence="4 6" id="KW-1133">Transmembrane helix</keyword>
<name>A0ABP9RF10_9PSEU</name>
<feature type="transmembrane region" description="Helical" evidence="6">
    <location>
        <begin position="432"/>
        <end position="453"/>
    </location>
</feature>
<evidence type="ECO:0000256" key="6">
    <source>
        <dbReference type="SAM" id="Phobius"/>
    </source>
</evidence>
<keyword evidence="3 6" id="KW-0812">Transmembrane</keyword>
<feature type="transmembrane region" description="Helical" evidence="6">
    <location>
        <begin position="315"/>
        <end position="336"/>
    </location>
</feature>
<dbReference type="PROSITE" id="PS50850">
    <property type="entry name" value="MFS"/>
    <property type="match status" value="1"/>
</dbReference>
<dbReference type="InterPro" id="IPR036259">
    <property type="entry name" value="MFS_trans_sf"/>
</dbReference>
<feature type="transmembrane region" description="Helical" evidence="6">
    <location>
        <begin position="187"/>
        <end position="205"/>
    </location>
</feature>
<sequence>MTQPTQPAEPTRAGERELLARVERLPMSRPHLHLLFQGGLGYTFDGMDAAVIAFILPAVTALFALSGPEQGLLGSSTLIGFFFGALTAGLLGDRIGRRKVMMYALAVYTLASLVTAAAPDWPVLLGSRIVAGFGTGAESAIIAPFLSEFVSSRYRGRFIGSLAGFFSFGYVAAALLGYLLVPAFADGWRVVLVITAVPILMLLWWRRALPESPRYLLSRGRREEAEAVVARLERLTERATGRELPPVRAEDVTAPIPEPVRSGPHGLVRLWRGPLARQTATTWTLWFAITFAYYGFFTFIPSLLVQQGLTISKSFGYSIAIYVAQIPGYYSAAFVSERLDRKWTIGGYLAGAALAAFGLANADTNGQLIGFGMLLSFFMNGTYACLYSYTPEVYPTAIRATGMGAASAFGRIGGICSPIIIGSAYAQLGFSGVFTLTCAVLAVGILAVAVLGVTTKGRTLEDISAQTASVAGRDTG</sequence>
<feature type="transmembrane region" description="Helical" evidence="6">
    <location>
        <begin position="158"/>
        <end position="181"/>
    </location>
</feature>
<evidence type="ECO:0000256" key="5">
    <source>
        <dbReference type="ARBA" id="ARBA00023136"/>
    </source>
</evidence>
<feature type="transmembrane region" description="Helical" evidence="6">
    <location>
        <begin position="72"/>
        <end position="91"/>
    </location>
</feature>
<protein>
    <submittedName>
        <fullName evidence="8">MFS transporter</fullName>
    </submittedName>
</protein>